<feature type="transmembrane region" description="Helical" evidence="1">
    <location>
        <begin position="51"/>
        <end position="71"/>
    </location>
</feature>
<dbReference type="RefSeq" id="WP_147662987.1">
    <property type="nucleotide sequence ID" value="NZ_CP042905.2"/>
</dbReference>
<feature type="transmembrane region" description="Helical" evidence="1">
    <location>
        <begin position="134"/>
        <end position="154"/>
    </location>
</feature>
<feature type="transmembrane region" description="Helical" evidence="1">
    <location>
        <begin position="166"/>
        <end position="188"/>
    </location>
</feature>
<proteinExistence type="predicted"/>
<feature type="transmembrane region" description="Helical" evidence="1">
    <location>
        <begin position="78"/>
        <end position="96"/>
    </location>
</feature>
<dbReference type="AlphaFoldDB" id="A0A5B9DAI2"/>
<keyword evidence="1" id="KW-0812">Transmembrane</keyword>
<accession>A0A5B9DAI2</accession>
<evidence type="ECO:0000256" key="1">
    <source>
        <dbReference type="SAM" id="Phobius"/>
    </source>
</evidence>
<organism evidence="2 3">
    <name type="scientific">Promethearchaeum syntrophicum</name>
    <dbReference type="NCBI Taxonomy" id="2594042"/>
    <lineage>
        <taxon>Archaea</taxon>
        <taxon>Promethearchaeati</taxon>
        <taxon>Promethearchaeota</taxon>
        <taxon>Promethearchaeia</taxon>
        <taxon>Promethearchaeales</taxon>
        <taxon>Promethearchaeaceae</taxon>
        <taxon>Promethearchaeum</taxon>
    </lineage>
</organism>
<reference evidence="2 3" key="2">
    <citation type="journal article" date="2024" name="Int. J. Syst. Evol. Microbiol.">
        <title>Promethearchaeum syntrophicum gen. nov., sp. nov., an anaerobic, obligately syntrophic archaeon, the first isolate of the lineage 'Asgard' archaea, and proposal of the new archaeal phylum Promethearchaeota phyl. nov. and kingdom Promethearchaeati regn. nov.</title>
        <authorList>
            <person name="Imachi H."/>
            <person name="Nobu M.K."/>
            <person name="Kato S."/>
            <person name="Takaki Y."/>
            <person name="Miyazaki M."/>
            <person name="Miyata M."/>
            <person name="Ogawara M."/>
            <person name="Saito Y."/>
            <person name="Sakai S."/>
            <person name="Tahara Y.O."/>
            <person name="Takano Y."/>
            <person name="Tasumi E."/>
            <person name="Uematsu K."/>
            <person name="Yoshimura T."/>
            <person name="Itoh T."/>
            <person name="Ohkuma M."/>
            <person name="Takai K."/>
        </authorList>
    </citation>
    <scope>NUCLEOTIDE SEQUENCE [LARGE SCALE GENOMIC DNA]</scope>
    <source>
        <strain evidence="2 3">MK-D1</strain>
    </source>
</reference>
<dbReference type="EMBL" id="CP042905">
    <property type="protein sequence ID" value="QEE16102.1"/>
    <property type="molecule type" value="Genomic_DNA"/>
</dbReference>
<feature type="transmembrane region" description="Helical" evidence="1">
    <location>
        <begin position="25"/>
        <end position="45"/>
    </location>
</feature>
<dbReference type="KEGG" id="psyt:DSAG12_01931"/>
<evidence type="ECO:0000313" key="2">
    <source>
        <dbReference type="EMBL" id="QEE16102.1"/>
    </source>
</evidence>
<evidence type="ECO:0000313" key="3">
    <source>
        <dbReference type="Proteomes" id="UP000321408"/>
    </source>
</evidence>
<dbReference type="Proteomes" id="UP000321408">
    <property type="component" value="Chromosome"/>
</dbReference>
<keyword evidence="1" id="KW-0472">Membrane</keyword>
<feature type="transmembrane region" description="Helical" evidence="1">
    <location>
        <begin position="108"/>
        <end position="127"/>
    </location>
</feature>
<sequence>MNKIRSYLFEKYQDEGYEIQKKMEYLFILAGFVFTVMCVQLLNTFLNTFRWWMLGGDLTNLVAAILMFFFIKHGHPKLAVYSYSLIIVSFFWYYIFQALYSDQIMPLSRLYEMISLLLVTILLLGLYAIQRRQIIIHTIIANILYIVHFSAMVYRLTPEEETGAFFYIFFGLITLNLSFVGSILIYNLSHNLMKLLMQANKEKLDALTQVVDEFVPICANCKSIRQDDGSWKTIEDYITDKSKDVKISHGLCLTCARKLYPDFEQNVEK</sequence>
<dbReference type="GeneID" id="41329922"/>
<keyword evidence="3" id="KW-1185">Reference proteome</keyword>
<reference evidence="2 3" key="1">
    <citation type="journal article" date="2020" name="Nature">
        <title>Isolation of an archaeon at the prokaryote-eukaryote interface.</title>
        <authorList>
            <person name="Imachi H."/>
            <person name="Nobu M.K."/>
            <person name="Nakahara N."/>
            <person name="Morono Y."/>
            <person name="Ogawara M."/>
            <person name="Takaki Y."/>
            <person name="Takano Y."/>
            <person name="Uematsu K."/>
            <person name="Ikuta T."/>
            <person name="Ito M."/>
            <person name="Matsui Y."/>
            <person name="Miyazaki M."/>
            <person name="Murata K."/>
            <person name="Saito Y."/>
            <person name="Sakai S."/>
            <person name="Song C."/>
            <person name="Tasumi E."/>
            <person name="Yamanaka Y."/>
            <person name="Yamaguchi T."/>
            <person name="Kamagata Y."/>
            <person name="Tamaki H."/>
            <person name="Takai K."/>
        </authorList>
    </citation>
    <scope>NUCLEOTIDE SEQUENCE [LARGE SCALE GENOMIC DNA]</scope>
    <source>
        <strain evidence="2 3">MK-D1</strain>
    </source>
</reference>
<keyword evidence="1" id="KW-1133">Transmembrane helix</keyword>
<name>A0A5B9DAI2_9ARCH</name>
<gene>
    <name evidence="2" type="ORF">DSAG12_01931</name>
</gene>
<protein>
    <submittedName>
        <fullName evidence="2">Uncharacterized protein</fullName>
    </submittedName>
</protein>